<feature type="compositionally biased region" description="Basic and acidic residues" evidence="1">
    <location>
        <begin position="223"/>
        <end position="236"/>
    </location>
</feature>
<organism evidence="2 3">
    <name type="scientific">Saguinus oedipus</name>
    <name type="common">Cotton-top tamarin</name>
    <name type="synonym">Oedipomidas oedipus</name>
    <dbReference type="NCBI Taxonomy" id="9490"/>
    <lineage>
        <taxon>Eukaryota</taxon>
        <taxon>Metazoa</taxon>
        <taxon>Chordata</taxon>
        <taxon>Craniata</taxon>
        <taxon>Vertebrata</taxon>
        <taxon>Euteleostomi</taxon>
        <taxon>Mammalia</taxon>
        <taxon>Eutheria</taxon>
        <taxon>Euarchontoglires</taxon>
        <taxon>Primates</taxon>
        <taxon>Haplorrhini</taxon>
        <taxon>Platyrrhini</taxon>
        <taxon>Cebidae</taxon>
        <taxon>Callitrichinae</taxon>
        <taxon>Saguinus</taxon>
    </lineage>
</organism>
<name>A0ABQ9TDP5_SAGOE</name>
<feature type="region of interest" description="Disordered" evidence="1">
    <location>
        <begin position="267"/>
        <end position="297"/>
    </location>
</feature>
<feature type="compositionally biased region" description="Acidic residues" evidence="1">
    <location>
        <begin position="237"/>
        <end position="250"/>
    </location>
</feature>
<evidence type="ECO:0000313" key="2">
    <source>
        <dbReference type="EMBL" id="KAK2082856.1"/>
    </source>
</evidence>
<reference evidence="2 3" key="1">
    <citation type="submission" date="2023-05" db="EMBL/GenBank/DDBJ databases">
        <title>B98-5 Cell Line De Novo Hybrid Assembly: An Optical Mapping Approach.</title>
        <authorList>
            <person name="Kananen K."/>
            <person name="Auerbach J.A."/>
            <person name="Kautto E."/>
            <person name="Blachly J.S."/>
        </authorList>
    </citation>
    <scope>NUCLEOTIDE SEQUENCE [LARGE SCALE GENOMIC DNA]</scope>
    <source>
        <strain evidence="2">B95-8</strain>
        <tissue evidence="2">Cell line</tissue>
    </source>
</reference>
<keyword evidence="3" id="KW-1185">Reference proteome</keyword>
<sequence length="356" mass="39373">MLLQQLGLAMHVCSPARLPRHSLLCLSGATYPMAAMAVLWTYKTSVVWFWKSVEKLAHALVSWEGIQVSDGMLPHLVVDDDVYAEQPYAQHLLQGPGELLDDLIAWLCLNRPDGSILSSSVRTDDDSGFDTLGGRGDRTGRYGATDRSQDDGENRSRDHDYRDMDYRSYPREYGSQEGKHDYDDSSEEQSAEDSYEASPGSETQRRRRRRHRHSPTGPPGFPRDGDYRDQDYRTEQGEEDEEEEDEEEEEKASNIVMLRMLPQAATEDDVRAPHGPGQEAGLGPFGPRSGGRSVREARLAKGQQLWLSGSGGYGQKESSPAHSSGRPAIPHVCIKGQMIAGPVLTIAGSRDDAGAL</sequence>
<feature type="compositionally biased region" description="Acidic residues" evidence="1">
    <location>
        <begin position="184"/>
        <end position="195"/>
    </location>
</feature>
<gene>
    <name evidence="2" type="ORF">P7K49_038092</name>
</gene>
<protein>
    <submittedName>
        <fullName evidence="2">Uncharacterized protein</fullName>
    </submittedName>
</protein>
<feature type="compositionally biased region" description="Basic and acidic residues" evidence="1">
    <location>
        <begin position="147"/>
        <end position="170"/>
    </location>
</feature>
<dbReference type="Proteomes" id="UP001266305">
    <property type="component" value="Unassembled WGS sequence"/>
</dbReference>
<comment type="caution">
    <text evidence="2">The sequence shown here is derived from an EMBL/GenBank/DDBJ whole genome shotgun (WGS) entry which is preliminary data.</text>
</comment>
<accession>A0ABQ9TDP5</accession>
<dbReference type="EMBL" id="JASSZA010000023">
    <property type="protein sequence ID" value="KAK2082856.1"/>
    <property type="molecule type" value="Genomic_DNA"/>
</dbReference>
<evidence type="ECO:0000256" key="1">
    <source>
        <dbReference type="SAM" id="MobiDB-lite"/>
    </source>
</evidence>
<feature type="region of interest" description="Disordered" evidence="1">
    <location>
        <begin position="119"/>
        <end position="252"/>
    </location>
</feature>
<evidence type="ECO:0000313" key="3">
    <source>
        <dbReference type="Proteomes" id="UP001266305"/>
    </source>
</evidence>
<feature type="compositionally biased region" description="Basic residues" evidence="1">
    <location>
        <begin position="205"/>
        <end position="214"/>
    </location>
</feature>
<proteinExistence type="predicted"/>